<organism evidence="3 4">
    <name type="scientific">Naegleria lovaniensis</name>
    <name type="common">Amoeba</name>
    <dbReference type="NCBI Taxonomy" id="51637"/>
    <lineage>
        <taxon>Eukaryota</taxon>
        <taxon>Discoba</taxon>
        <taxon>Heterolobosea</taxon>
        <taxon>Tetramitia</taxon>
        <taxon>Eutetramitia</taxon>
        <taxon>Vahlkampfiidae</taxon>
        <taxon>Naegleria</taxon>
    </lineage>
</organism>
<keyword evidence="1" id="KW-0175">Coiled coil</keyword>
<evidence type="ECO:0000256" key="1">
    <source>
        <dbReference type="SAM" id="Coils"/>
    </source>
</evidence>
<gene>
    <name evidence="3" type="ORF">C9374_003156</name>
</gene>
<sequence>MPSLGPPMFSSEDDYCFGSAYEIVTPTGSSFHNNNPNINKNNSTTQPPPPPPPRPPNNYQNYTPSNLGNYKKKKLGKSDWTDYLALISLKFCTQDQSRRLGDYNDNDIKIILEKQLDYTRTSLSLQLSKCKTYPEKPEGAHRTMLIDFGSEHLKNKYWDKISPGTQFKNTKRDDNSQYVEVVTLLDLMYDSKKRTECVRAMGGMKVPQSTNLTQPEQVHQSGNQIDNVALPQYLPPPTTFSSPAASSSPPPLDPLTNEMNTYAERFENLKRKREAYEQDIISKVRHAIEEMYKPKAKKDDVTFVDDNDDDLGVKIH</sequence>
<feature type="compositionally biased region" description="Low complexity" evidence="2">
    <location>
        <begin position="33"/>
        <end position="45"/>
    </location>
</feature>
<feature type="compositionally biased region" description="Pro residues" evidence="2">
    <location>
        <begin position="46"/>
        <end position="56"/>
    </location>
</feature>
<dbReference type="AlphaFoldDB" id="A0AA88KQ34"/>
<name>A0AA88KQ34_NAELO</name>
<reference evidence="3 4" key="1">
    <citation type="journal article" date="2018" name="BMC Genomics">
        <title>The genome of Naegleria lovaniensis, the basis for a comparative approach to unravel pathogenicity factors of the human pathogenic amoeba N. fowleri.</title>
        <authorList>
            <person name="Liechti N."/>
            <person name="Schurch N."/>
            <person name="Bruggmann R."/>
            <person name="Wittwer M."/>
        </authorList>
    </citation>
    <scope>NUCLEOTIDE SEQUENCE [LARGE SCALE GENOMIC DNA]</scope>
    <source>
        <strain evidence="3 4">ATCC 30569</strain>
    </source>
</reference>
<comment type="caution">
    <text evidence="3">The sequence shown here is derived from an EMBL/GenBank/DDBJ whole genome shotgun (WGS) entry which is preliminary data.</text>
</comment>
<proteinExistence type="predicted"/>
<feature type="compositionally biased region" description="Low complexity" evidence="2">
    <location>
        <begin position="57"/>
        <end position="68"/>
    </location>
</feature>
<dbReference type="Proteomes" id="UP000816034">
    <property type="component" value="Unassembled WGS sequence"/>
</dbReference>
<dbReference type="GeneID" id="68095611"/>
<evidence type="ECO:0000313" key="3">
    <source>
        <dbReference type="EMBL" id="KAG2386007.1"/>
    </source>
</evidence>
<dbReference type="EMBL" id="PYSW02000017">
    <property type="protein sequence ID" value="KAG2386007.1"/>
    <property type="molecule type" value="Genomic_DNA"/>
</dbReference>
<feature type="coiled-coil region" evidence="1">
    <location>
        <begin position="252"/>
        <end position="279"/>
    </location>
</feature>
<accession>A0AA88KQ34</accession>
<dbReference type="RefSeq" id="XP_044550000.1">
    <property type="nucleotide sequence ID" value="XM_044692653.1"/>
</dbReference>
<evidence type="ECO:0000313" key="4">
    <source>
        <dbReference type="Proteomes" id="UP000816034"/>
    </source>
</evidence>
<keyword evidence="4" id="KW-1185">Reference proteome</keyword>
<feature type="region of interest" description="Disordered" evidence="2">
    <location>
        <begin position="28"/>
        <end position="68"/>
    </location>
</feature>
<protein>
    <submittedName>
        <fullName evidence="3">Uncharacterized protein</fullName>
    </submittedName>
</protein>
<evidence type="ECO:0000256" key="2">
    <source>
        <dbReference type="SAM" id="MobiDB-lite"/>
    </source>
</evidence>